<dbReference type="Proteomes" id="UP000242287">
    <property type="component" value="Unassembled WGS sequence"/>
</dbReference>
<dbReference type="EMBL" id="KZ301991">
    <property type="protein sequence ID" value="PFH51152.1"/>
    <property type="molecule type" value="Genomic_DNA"/>
</dbReference>
<dbReference type="InterPro" id="IPR020556">
    <property type="entry name" value="Amidase_CS"/>
</dbReference>
<feature type="binding site" evidence="6">
    <location>
        <position position="181"/>
    </location>
    <ligand>
        <name>substrate</name>
    </ligand>
</feature>
<dbReference type="EC" id="3.5.1.4" evidence="3"/>
<reference evidence="8 9" key="1">
    <citation type="submission" date="2014-02" db="EMBL/GenBank/DDBJ databases">
        <title>Transposable element dynamics among asymbiotic and ectomycorrhizal Amanita fungi.</title>
        <authorList>
            <consortium name="DOE Joint Genome Institute"/>
            <person name="Hess J."/>
            <person name="Skrede I."/>
            <person name="Wolfe B."/>
            <person name="LaButti K."/>
            <person name="Ohm R.A."/>
            <person name="Grigoriev I.V."/>
            <person name="Pringle A."/>
        </authorList>
    </citation>
    <scope>NUCLEOTIDE SEQUENCE [LARGE SCALE GENOMIC DNA]</scope>
    <source>
        <strain evidence="8 9">SKay4041</strain>
    </source>
</reference>
<evidence type="ECO:0000256" key="1">
    <source>
        <dbReference type="ARBA" id="ARBA00001311"/>
    </source>
</evidence>
<dbReference type="SUPFAM" id="SSF75304">
    <property type="entry name" value="Amidase signature (AS) enzymes"/>
    <property type="match status" value="1"/>
</dbReference>
<feature type="active site" description="Charge relay system" evidence="5">
    <location>
        <position position="207"/>
    </location>
</feature>
<keyword evidence="9" id="KW-1185">Reference proteome</keyword>
<protein>
    <recommendedName>
        <fullName evidence="3">amidase</fullName>
        <ecNumber evidence="3">3.5.1.4</ecNumber>
    </recommendedName>
</protein>
<dbReference type="GO" id="GO:0004040">
    <property type="term" value="F:amidase activity"/>
    <property type="evidence" value="ECO:0007669"/>
    <property type="project" value="UniProtKB-EC"/>
</dbReference>
<evidence type="ECO:0000313" key="8">
    <source>
        <dbReference type="EMBL" id="PFH51152.1"/>
    </source>
</evidence>
<feature type="binding site" evidence="6">
    <location>
        <begin position="228"/>
        <end position="231"/>
    </location>
    <ligand>
        <name>substrate</name>
    </ligand>
</feature>
<dbReference type="InterPro" id="IPR023631">
    <property type="entry name" value="Amidase_dom"/>
</dbReference>
<dbReference type="STRING" id="703135.A0A2A9NTZ7"/>
<evidence type="ECO:0000256" key="6">
    <source>
        <dbReference type="PIRSR" id="PIRSR001221-2"/>
    </source>
</evidence>
<dbReference type="PANTHER" id="PTHR46072">
    <property type="entry name" value="AMIDASE-RELATED-RELATED"/>
    <property type="match status" value="1"/>
</dbReference>
<feature type="active site" description="Acyl-ester intermediate" evidence="5">
    <location>
        <position position="231"/>
    </location>
</feature>
<dbReference type="AlphaFoldDB" id="A0A2A9NTZ7"/>
<evidence type="ECO:0000259" key="7">
    <source>
        <dbReference type="Pfam" id="PF01425"/>
    </source>
</evidence>
<sequence length="576" mass="63748">MSTEEKWRQLVIEKRKRRDDAIPKAWILPNHPPDLLDVTHIPEQCGLLSTLEIQITNSPVEVLLANLANATWSAVAVTTAFAKRAVIAHQLTNCLTEIFIDRALERAAWLDEQLKSTGRVVGPLHGLPISLKDQVSVKGIESTMGYVSWIGQYAERNSVLADILEEQGAVLYVKTNIPQTLMWAETFNHVFGRTSNPYNRSLTSGGSSGGEGALVALKGSPIGVGSDIGGSIRIPSAFNGLYGFRPSFNRIPYAGSVNSMEGQDAIPSVLGPMTTSIEGVKKFMTSVLAAKPWNRDPIALRKQWDEDAYNLIEHGKCEEPLCFGILWNDGMVHPHPPIIRALEMVKNALLAKGHRVIDWEPFKHMEIYENSRRIYGAVGREDFQAATASTGEPIISSMTTEYDDYAVSGIVRPEVDSGVEVPEMRPFAGQPPLSAFELWGVHKKRQDLRREYLEHWQGTASRTGTGRPVDAIISPVASSAAPPHGMNRLAVYTWIWNNLDYPAVVIPVTRVDQELDVPGPEPEFFGDLDRTVHKFYTPERFGNAPVSVQIVGRTQEDEAVIRMGDIIDKAMKLVVL</sequence>
<feature type="domain" description="Amidase" evidence="7">
    <location>
        <begin position="77"/>
        <end position="560"/>
    </location>
</feature>
<keyword evidence="4" id="KW-0378">Hydrolase</keyword>
<proteinExistence type="inferred from homology"/>
<evidence type="ECO:0000256" key="4">
    <source>
        <dbReference type="ARBA" id="ARBA00022801"/>
    </source>
</evidence>
<comment type="catalytic activity">
    <reaction evidence="1">
        <text>a monocarboxylic acid amide + H2O = a monocarboxylate + NH4(+)</text>
        <dbReference type="Rhea" id="RHEA:12020"/>
        <dbReference type="ChEBI" id="CHEBI:15377"/>
        <dbReference type="ChEBI" id="CHEBI:28938"/>
        <dbReference type="ChEBI" id="CHEBI:35757"/>
        <dbReference type="ChEBI" id="CHEBI:83628"/>
        <dbReference type="EC" id="3.5.1.4"/>
    </reaction>
</comment>
<dbReference type="PROSITE" id="PS00571">
    <property type="entry name" value="AMIDASES"/>
    <property type="match status" value="1"/>
</dbReference>
<dbReference type="PIRSF" id="PIRSF001221">
    <property type="entry name" value="Amidase_fungi"/>
    <property type="match status" value="1"/>
</dbReference>
<dbReference type="Pfam" id="PF01425">
    <property type="entry name" value="Amidase"/>
    <property type="match status" value="1"/>
</dbReference>
<dbReference type="InterPro" id="IPR036928">
    <property type="entry name" value="AS_sf"/>
</dbReference>
<evidence type="ECO:0000313" key="9">
    <source>
        <dbReference type="Proteomes" id="UP000242287"/>
    </source>
</evidence>
<comment type="similarity">
    <text evidence="2">Belongs to the amidase family.</text>
</comment>
<feature type="binding site" evidence="6">
    <location>
        <position position="207"/>
    </location>
    <ligand>
        <name>substrate</name>
    </ligand>
</feature>
<accession>A0A2A9NTZ7</accession>
<name>A0A2A9NTZ7_9AGAR</name>
<feature type="active site" description="Charge relay system" evidence="5">
    <location>
        <position position="132"/>
    </location>
</feature>
<evidence type="ECO:0000256" key="5">
    <source>
        <dbReference type="PIRSR" id="PIRSR001221-1"/>
    </source>
</evidence>
<organism evidence="8 9">
    <name type="scientific">Amanita thiersii Skay4041</name>
    <dbReference type="NCBI Taxonomy" id="703135"/>
    <lineage>
        <taxon>Eukaryota</taxon>
        <taxon>Fungi</taxon>
        <taxon>Dikarya</taxon>
        <taxon>Basidiomycota</taxon>
        <taxon>Agaricomycotina</taxon>
        <taxon>Agaricomycetes</taxon>
        <taxon>Agaricomycetidae</taxon>
        <taxon>Agaricales</taxon>
        <taxon>Pluteineae</taxon>
        <taxon>Amanitaceae</taxon>
        <taxon>Amanita</taxon>
    </lineage>
</organism>
<dbReference type="Gene3D" id="3.90.1300.10">
    <property type="entry name" value="Amidase signature (AS) domain"/>
    <property type="match status" value="1"/>
</dbReference>
<dbReference type="OrthoDB" id="6428749at2759"/>
<evidence type="ECO:0000256" key="2">
    <source>
        <dbReference type="ARBA" id="ARBA00009199"/>
    </source>
</evidence>
<dbReference type="PANTHER" id="PTHR46072:SF2">
    <property type="entry name" value="AMIDASE (EUROFUNG)"/>
    <property type="match status" value="1"/>
</dbReference>
<evidence type="ECO:0000256" key="3">
    <source>
        <dbReference type="ARBA" id="ARBA00012922"/>
    </source>
</evidence>
<gene>
    <name evidence="8" type="ORF">AMATHDRAFT_143192</name>
</gene>